<evidence type="ECO:0000256" key="1">
    <source>
        <dbReference type="ARBA" id="ARBA00004236"/>
    </source>
</evidence>
<dbReference type="SMART" id="SM00409">
    <property type="entry name" value="IG"/>
    <property type="match status" value="2"/>
</dbReference>
<dbReference type="GO" id="GO:0005576">
    <property type="term" value="C:extracellular region"/>
    <property type="evidence" value="ECO:0007669"/>
    <property type="project" value="UniProtKB-ARBA"/>
</dbReference>
<evidence type="ECO:0000313" key="10">
    <source>
        <dbReference type="Proteomes" id="UP000335636"/>
    </source>
</evidence>
<keyword evidence="4" id="KW-1015">Disulfide bond</keyword>
<dbReference type="SUPFAM" id="SSF48726">
    <property type="entry name" value="Immunoglobulin"/>
    <property type="match status" value="2"/>
</dbReference>
<evidence type="ECO:0000256" key="6">
    <source>
        <dbReference type="ARBA" id="ARBA00043265"/>
    </source>
</evidence>
<dbReference type="PROSITE" id="PS50835">
    <property type="entry name" value="IG_LIKE"/>
    <property type="match status" value="2"/>
</dbReference>
<evidence type="ECO:0000256" key="3">
    <source>
        <dbReference type="ARBA" id="ARBA00023136"/>
    </source>
</evidence>
<dbReference type="EMBL" id="CABDUW010002929">
    <property type="protein sequence ID" value="VTJ88374.1"/>
    <property type="molecule type" value="Genomic_DNA"/>
</dbReference>
<keyword evidence="6" id="KW-0391">Immunity</keyword>
<keyword evidence="6" id="KW-1064">Adaptive immunity</keyword>
<sequence>MAWSCLLFTFLFQCTGTWAQSVLTQQPSLSGTPGQTVTISCTGSSNNIGYSFVNWYQQFPATSPKLLIYGDSNRPSGIPDRFSGSKSGNSGSLTITGLQPDDEADYFCQSYDSSLNAPTVLQVHGEMTFMMAWSCLLFTFLVHCTGSWAQSVLTQQPSMSGTPGETVTISCTGSSNNIGIFGVSWYQQFPEMAPKLLIYSNSNRPSGVPDRFSGSRSGNSGSLTITRLQPEDEADYFCQSYDSSLNAPTVLWVHGE</sequence>
<dbReference type="InterPro" id="IPR036179">
    <property type="entry name" value="Ig-like_dom_sf"/>
</dbReference>
<dbReference type="SMART" id="SM00406">
    <property type="entry name" value="IGv"/>
    <property type="match status" value="2"/>
</dbReference>
<keyword evidence="6" id="KW-1280">Immunoglobulin</keyword>
<evidence type="ECO:0000256" key="5">
    <source>
        <dbReference type="ARBA" id="ARBA00038737"/>
    </source>
</evidence>
<comment type="subunit">
    <text evidence="5">Immunoglobulins are composed of two identical heavy chains and two identical light chains; disulfide-linked.</text>
</comment>
<reference evidence="9" key="1">
    <citation type="submission" date="2019-04" db="EMBL/GenBank/DDBJ databases">
        <authorList>
            <person name="Alioto T."/>
            <person name="Alioto T."/>
        </authorList>
    </citation>
    <scope>NUCLEOTIDE SEQUENCE [LARGE SCALE GENOMIC DNA]</scope>
</reference>
<evidence type="ECO:0000256" key="2">
    <source>
        <dbReference type="ARBA" id="ARBA00022475"/>
    </source>
</evidence>
<dbReference type="AlphaFoldDB" id="A0A5E4D2G5"/>
<name>A0A5E4D2G5_MARMO</name>
<accession>A0A5E4D2G5</accession>
<keyword evidence="10" id="KW-1185">Reference proteome</keyword>
<comment type="caution">
    <text evidence="9">The sequence shown here is derived from an EMBL/GenBank/DDBJ whole genome shotgun (WGS) entry which is preliminary data.</text>
</comment>
<dbReference type="Pfam" id="PF07686">
    <property type="entry name" value="V-set"/>
    <property type="match status" value="2"/>
</dbReference>
<dbReference type="Gene3D" id="2.60.40.10">
    <property type="entry name" value="Immunoglobulins"/>
    <property type="match status" value="2"/>
</dbReference>
<dbReference type="InterPro" id="IPR013783">
    <property type="entry name" value="Ig-like_fold"/>
</dbReference>
<keyword evidence="7" id="KW-0732">Signal</keyword>
<proteinExistence type="predicted"/>
<keyword evidence="3" id="KW-0472">Membrane</keyword>
<feature type="signal peptide" evidence="7">
    <location>
        <begin position="1"/>
        <end position="19"/>
    </location>
</feature>
<evidence type="ECO:0000256" key="4">
    <source>
        <dbReference type="ARBA" id="ARBA00023157"/>
    </source>
</evidence>
<dbReference type="FunFam" id="2.60.40.10:FF:000442">
    <property type="entry name" value="Immunoglobulin lambda variable 2-8"/>
    <property type="match status" value="2"/>
</dbReference>
<dbReference type="GO" id="GO:0019814">
    <property type="term" value="C:immunoglobulin complex"/>
    <property type="evidence" value="ECO:0007669"/>
    <property type="project" value="UniProtKB-KW"/>
</dbReference>
<protein>
    <recommendedName>
        <fullName evidence="8">Ig-like domain-containing protein</fullName>
    </recommendedName>
</protein>
<evidence type="ECO:0000259" key="8">
    <source>
        <dbReference type="PROSITE" id="PS50835"/>
    </source>
</evidence>
<gene>
    <name evidence="9" type="ORF">MONAX_5E047958</name>
</gene>
<feature type="chain" id="PRO_5022664688" description="Ig-like domain-containing protein" evidence="7">
    <location>
        <begin position="20"/>
        <end position="256"/>
    </location>
</feature>
<dbReference type="GO" id="GO:0005886">
    <property type="term" value="C:plasma membrane"/>
    <property type="evidence" value="ECO:0007669"/>
    <property type="project" value="UniProtKB-SubCell"/>
</dbReference>
<dbReference type="InterPro" id="IPR003599">
    <property type="entry name" value="Ig_sub"/>
</dbReference>
<keyword evidence="2" id="KW-1003">Cell membrane</keyword>
<dbReference type="InterPro" id="IPR013106">
    <property type="entry name" value="Ig_V-set"/>
</dbReference>
<organism evidence="9 10">
    <name type="scientific">Marmota monax</name>
    <name type="common">Woodchuck</name>
    <dbReference type="NCBI Taxonomy" id="9995"/>
    <lineage>
        <taxon>Eukaryota</taxon>
        <taxon>Metazoa</taxon>
        <taxon>Chordata</taxon>
        <taxon>Craniata</taxon>
        <taxon>Vertebrata</taxon>
        <taxon>Euteleostomi</taxon>
        <taxon>Mammalia</taxon>
        <taxon>Eutheria</taxon>
        <taxon>Euarchontoglires</taxon>
        <taxon>Glires</taxon>
        <taxon>Rodentia</taxon>
        <taxon>Sciuromorpha</taxon>
        <taxon>Sciuridae</taxon>
        <taxon>Xerinae</taxon>
        <taxon>Marmotini</taxon>
        <taxon>Marmota</taxon>
    </lineage>
</organism>
<dbReference type="PANTHER" id="PTHR23267">
    <property type="entry name" value="IMMUNOGLOBULIN LIGHT CHAIN"/>
    <property type="match status" value="1"/>
</dbReference>
<dbReference type="Proteomes" id="UP000335636">
    <property type="component" value="Unassembled WGS sequence"/>
</dbReference>
<dbReference type="InterPro" id="IPR007110">
    <property type="entry name" value="Ig-like_dom"/>
</dbReference>
<feature type="non-terminal residue" evidence="9">
    <location>
        <position position="256"/>
    </location>
</feature>
<feature type="domain" description="Ig-like" evidence="8">
    <location>
        <begin position="150"/>
        <end position="239"/>
    </location>
</feature>
<evidence type="ECO:0000256" key="7">
    <source>
        <dbReference type="SAM" id="SignalP"/>
    </source>
</evidence>
<comment type="subcellular location">
    <subcellularLocation>
        <location evidence="1">Cell membrane</location>
    </subcellularLocation>
</comment>
<evidence type="ECO:0000313" key="9">
    <source>
        <dbReference type="EMBL" id="VTJ88374.1"/>
    </source>
</evidence>
<feature type="domain" description="Ig-like" evidence="8">
    <location>
        <begin position="20"/>
        <end position="124"/>
    </location>
</feature>
<dbReference type="InterPro" id="IPR050150">
    <property type="entry name" value="IgV_Light_Chain"/>
</dbReference>